<comment type="caution">
    <text evidence="2">The sequence shown here is derived from an EMBL/GenBank/DDBJ whole genome shotgun (WGS) entry which is preliminary data.</text>
</comment>
<dbReference type="EMBL" id="SMFQ01000004">
    <property type="protein sequence ID" value="TCJ85210.1"/>
    <property type="molecule type" value="Genomic_DNA"/>
</dbReference>
<keyword evidence="3" id="KW-1185">Reference proteome</keyword>
<reference evidence="2 3" key="1">
    <citation type="submission" date="2019-03" db="EMBL/GenBank/DDBJ databases">
        <title>Genomic Encyclopedia of Type Strains, Phase IV (KMG-IV): sequencing the most valuable type-strain genomes for metagenomic binning, comparative biology and taxonomic classification.</title>
        <authorList>
            <person name="Goeker M."/>
        </authorList>
    </citation>
    <scope>NUCLEOTIDE SEQUENCE [LARGE SCALE GENOMIC DNA]</scope>
    <source>
        <strain evidence="2 3">DSM 24830</strain>
    </source>
</reference>
<evidence type="ECO:0000313" key="3">
    <source>
        <dbReference type="Proteomes" id="UP000294887"/>
    </source>
</evidence>
<evidence type="ECO:0008006" key="4">
    <source>
        <dbReference type="Google" id="ProtNLM"/>
    </source>
</evidence>
<protein>
    <recommendedName>
        <fullName evidence="4">Secreted protein (IPTL-CTERM system target)</fullName>
    </recommendedName>
</protein>
<feature type="chain" id="PRO_5020917961" description="Secreted protein (IPTL-CTERM system target)" evidence="1">
    <location>
        <begin position="31"/>
        <end position="345"/>
    </location>
</feature>
<dbReference type="Proteomes" id="UP000294887">
    <property type="component" value="Unassembled WGS sequence"/>
</dbReference>
<proteinExistence type="predicted"/>
<dbReference type="RefSeq" id="WP_131906911.1">
    <property type="nucleotide sequence ID" value="NZ_BAAAFU010000001.1"/>
</dbReference>
<dbReference type="PANTHER" id="PTHR31535:SF3">
    <property type="entry name" value="REGULATORY PROTEIN ZESTE"/>
    <property type="match status" value="1"/>
</dbReference>
<keyword evidence="1" id="KW-0732">Signal</keyword>
<feature type="signal peptide" evidence="1">
    <location>
        <begin position="1"/>
        <end position="30"/>
    </location>
</feature>
<dbReference type="PANTHER" id="PTHR31535">
    <property type="match status" value="1"/>
</dbReference>
<name>A0A4R1EWQ5_9GAMM</name>
<sequence>MQRKLLITKKLARNISLGAILMAVPTIGSAFTFTTCGATGPEGPLQAACDTAYTGTDLEGLVTVAAGIQSWTVPATGLYRIETQGAQGASGDVDFVGGLGAQIIGEYSLTAGSVIQVVVGQQGIGQSSGSNGGGGGGSFVVDSSDTPIQVAGGGGGTRNFVSQNGCDASITEFGIIGSGSSETSACTVKAVALGLGGAVSSSWGSSGAGFNGDGADDSTYGFGGSSWANGMSGGDASLPSFGNQAHGGFGGGGTGNGGYGGGGGGGYSGGDGGRVAGGGGSYNTGANPVATAAVSSGDGTVIIDLLSATATNVAPIPTLSQWAQGLLILLLLASAVLLRKKSSIS</sequence>
<gene>
    <name evidence="2" type="ORF">EV695_3177</name>
</gene>
<dbReference type="AlphaFoldDB" id="A0A4R1EWQ5"/>
<accession>A0A4R1EWQ5</accession>
<evidence type="ECO:0000313" key="2">
    <source>
        <dbReference type="EMBL" id="TCJ85210.1"/>
    </source>
</evidence>
<dbReference type="OrthoDB" id="9805017at2"/>
<evidence type="ECO:0000256" key="1">
    <source>
        <dbReference type="SAM" id="SignalP"/>
    </source>
</evidence>
<organism evidence="2 3">
    <name type="scientific">Cocleimonas flava</name>
    <dbReference type="NCBI Taxonomy" id="634765"/>
    <lineage>
        <taxon>Bacteria</taxon>
        <taxon>Pseudomonadati</taxon>
        <taxon>Pseudomonadota</taxon>
        <taxon>Gammaproteobacteria</taxon>
        <taxon>Thiotrichales</taxon>
        <taxon>Thiotrichaceae</taxon>
        <taxon>Cocleimonas</taxon>
    </lineage>
</organism>